<accession>A0A9W7L4A8</accession>
<dbReference type="EMBL" id="BRXZ01007430">
    <property type="protein sequence ID" value="GMI28287.1"/>
    <property type="molecule type" value="Genomic_DNA"/>
</dbReference>
<organism evidence="3 4">
    <name type="scientific">Triparma retinervis</name>
    <dbReference type="NCBI Taxonomy" id="2557542"/>
    <lineage>
        <taxon>Eukaryota</taxon>
        <taxon>Sar</taxon>
        <taxon>Stramenopiles</taxon>
        <taxon>Ochrophyta</taxon>
        <taxon>Bolidophyceae</taxon>
        <taxon>Parmales</taxon>
        <taxon>Triparmaceae</taxon>
        <taxon>Triparma</taxon>
    </lineage>
</organism>
<evidence type="ECO:0000256" key="2">
    <source>
        <dbReference type="SAM" id="MobiDB-lite"/>
    </source>
</evidence>
<evidence type="ECO:0000313" key="4">
    <source>
        <dbReference type="Proteomes" id="UP001165082"/>
    </source>
</evidence>
<keyword evidence="1" id="KW-0175">Coiled coil</keyword>
<sequence>MPLPSYGVHRSPVRGLPKTYSPSRVRSNVRGPSTISEEEMNQQISLGEGPVKGADLSSNAPVGNFEVEHEYFVLDVGKMAREHSEKQRVAKELEAQRIKKFRKRLKSRLSTQTKHITKEELARQKAEEKRKLYERKVEVVRRDWSKAAKEPAPRLRSRRESTKIPLDFGLSVVNIEVPAVDWGSGDTSAARGRLLKFKKK</sequence>
<dbReference type="OrthoDB" id="10351567at2759"/>
<proteinExistence type="predicted"/>
<reference evidence="3" key="1">
    <citation type="submission" date="2022-07" db="EMBL/GenBank/DDBJ databases">
        <title>Genome analysis of Parmales, a sister group of diatoms, reveals the evolutionary specialization of diatoms from phago-mixotrophs to photoautotrophs.</title>
        <authorList>
            <person name="Ban H."/>
            <person name="Sato S."/>
            <person name="Yoshikawa S."/>
            <person name="Kazumasa Y."/>
            <person name="Nakamura Y."/>
            <person name="Ichinomiya M."/>
            <person name="Saitoh K."/>
            <person name="Sato N."/>
            <person name="Blanc-Mathieu R."/>
            <person name="Endo H."/>
            <person name="Kuwata A."/>
            <person name="Ogata H."/>
        </authorList>
    </citation>
    <scope>NUCLEOTIDE SEQUENCE</scope>
</reference>
<evidence type="ECO:0000256" key="1">
    <source>
        <dbReference type="SAM" id="Coils"/>
    </source>
</evidence>
<feature type="region of interest" description="Disordered" evidence="2">
    <location>
        <begin position="1"/>
        <end position="40"/>
    </location>
</feature>
<dbReference type="AlphaFoldDB" id="A0A9W7L4A8"/>
<comment type="caution">
    <text evidence="3">The sequence shown here is derived from an EMBL/GenBank/DDBJ whole genome shotgun (WGS) entry which is preliminary data.</text>
</comment>
<protein>
    <submittedName>
        <fullName evidence="3">Uncharacterized protein</fullName>
    </submittedName>
</protein>
<dbReference type="Proteomes" id="UP001165082">
    <property type="component" value="Unassembled WGS sequence"/>
</dbReference>
<evidence type="ECO:0000313" key="3">
    <source>
        <dbReference type="EMBL" id="GMI28287.1"/>
    </source>
</evidence>
<name>A0A9W7L4A8_9STRA</name>
<gene>
    <name evidence="3" type="ORF">TrRE_jg363</name>
</gene>
<feature type="compositionally biased region" description="Polar residues" evidence="2">
    <location>
        <begin position="20"/>
        <end position="40"/>
    </location>
</feature>
<keyword evidence="4" id="KW-1185">Reference proteome</keyword>
<feature type="coiled-coil region" evidence="1">
    <location>
        <begin position="116"/>
        <end position="143"/>
    </location>
</feature>